<feature type="domain" description="ABC transporter" evidence="8">
    <location>
        <begin position="12"/>
        <end position="242"/>
    </location>
</feature>
<dbReference type="InterPro" id="IPR050093">
    <property type="entry name" value="ABC_SmlMolc_Importer"/>
</dbReference>
<dbReference type="NCBIfam" id="TIGR01187">
    <property type="entry name" value="potA"/>
    <property type="match status" value="1"/>
</dbReference>
<dbReference type="PROSITE" id="PS00211">
    <property type="entry name" value="ABC_TRANSPORTER_1"/>
    <property type="match status" value="1"/>
</dbReference>
<evidence type="ECO:0000256" key="6">
    <source>
        <dbReference type="ARBA" id="ARBA00023136"/>
    </source>
</evidence>
<dbReference type="GO" id="GO:0043190">
    <property type="term" value="C:ATP-binding cassette (ABC) transporter complex"/>
    <property type="evidence" value="ECO:0007669"/>
    <property type="project" value="InterPro"/>
</dbReference>
<dbReference type="PROSITE" id="PS50893">
    <property type="entry name" value="ABC_TRANSPORTER_2"/>
    <property type="match status" value="1"/>
</dbReference>
<keyword evidence="4 7" id="KW-0067">ATP-binding</keyword>
<dbReference type="Pfam" id="PF00005">
    <property type="entry name" value="ABC_tran"/>
    <property type="match status" value="1"/>
</dbReference>
<gene>
    <name evidence="7" type="primary">potA</name>
    <name evidence="9" type="ORF">MAE02_38380</name>
</gene>
<dbReference type="Gene3D" id="2.40.50.100">
    <property type="match status" value="1"/>
</dbReference>
<dbReference type="GO" id="GO:0015417">
    <property type="term" value="F:ABC-type polyamine transporter activity"/>
    <property type="evidence" value="ECO:0007669"/>
    <property type="project" value="UniProtKB-EC"/>
</dbReference>
<comment type="catalytic activity">
    <reaction evidence="7">
        <text>ATP + H2O + polyamine-[polyamine-binding protein]Side 1 = ADP + phosphate + polyamineSide 2 + [polyamine-binding protein]Side 1.</text>
        <dbReference type="EC" id="7.6.2.11"/>
    </reaction>
</comment>
<dbReference type="InterPro" id="IPR017871">
    <property type="entry name" value="ABC_transporter-like_CS"/>
</dbReference>
<dbReference type="PANTHER" id="PTHR42781">
    <property type="entry name" value="SPERMIDINE/PUTRESCINE IMPORT ATP-BINDING PROTEIN POTA"/>
    <property type="match status" value="1"/>
</dbReference>
<dbReference type="OrthoDB" id="9802264at2"/>
<proteinExistence type="inferred from homology"/>
<protein>
    <recommendedName>
        <fullName evidence="7">Spermidine/putrescine import ATP-binding protein PotA</fullName>
        <ecNumber evidence="7">7.6.2.11</ecNumber>
    </recommendedName>
</protein>
<keyword evidence="6 7" id="KW-0472">Membrane</keyword>
<evidence type="ECO:0000256" key="7">
    <source>
        <dbReference type="RuleBase" id="RU364083"/>
    </source>
</evidence>
<dbReference type="GO" id="GO:0015697">
    <property type="term" value="P:quaternary ammonium group transport"/>
    <property type="evidence" value="ECO:0007669"/>
    <property type="project" value="UniProtKB-ARBA"/>
</dbReference>
<dbReference type="InterPro" id="IPR013611">
    <property type="entry name" value="Transp-assoc_OB_typ2"/>
</dbReference>
<reference evidence="9 10" key="1">
    <citation type="submission" date="2019-07" db="EMBL/GenBank/DDBJ databases">
        <title>Whole genome shotgun sequence of Microvirga aerophila NBRC 106136.</title>
        <authorList>
            <person name="Hosoyama A."/>
            <person name="Uohara A."/>
            <person name="Ohji S."/>
            <person name="Ichikawa N."/>
        </authorList>
    </citation>
    <scope>NUCLEOTIDE SEQUENCE [LARGE SCALE GENOMIC DNA]</scope>
    <source>
        <strain evidence="9 10">NBRC 106136</strain>
    </source>
</reference>
<dbReference type="InterPro" id="IPR003439">
    <property type="entry name" value="ABC_transporter-like_ATP-bd"/>
</dbReference>
<comment type="caution">
    <text evidence="9">The sequence shown here is derived from an EMBL/GenBank/DDBJ whole genome shotgun (WGS) entry which is preliminary data.</text>
</comment>
<keyword evidence="2 7" id="KW-1003">Cell membrane</keyword>
<dbReference type="SUPFAM" id="SSF50331">
    <property type="entry name" value="MOP-like"/>
    <property type="match status" value="1"/>
</dbReference>
<name>A0A512BW09_9HYPH</name>
<dbReference type="GO" id="GO:0005524">
    <property type="term" value="F:ATP binding"/>
    <property type="evidence" value="ECO:0007669"/>
    <property type="project" value="UniProtKB-KW"/>
</dbReference>
<comment type="similarity">
    <text evidence="7">Belongs to the ABC transporter superfamily. Spermidine/putrescine importer (TC 3.A.1.11.1) family.</text>
</comment>
<dbReference type="Pfam" id="PF08402">
    <property type="entry name" value="TOBE_2"/>
    <property type="match status" value="1"/>
</dbReference>
<evidence type="ECO:0000256" key="4">
    <source>
        <dbReference type="ARBA" id="ARBA00022840"/>
    </source>
</evidence>
<keyword evidence="1 7" id="KW-0813">Transport</keyword>
<dbReference type="Proteomes" id="UP000321085">
    <property type="component" value="Unassembled WGS sequence"/>
</dbReference>
<dbReference type="AlphaFoldDB" id="A0A512BW09"/>
<dbReference type="Gene3D" id="3.40.50.300">
    <property type="entry name" value="P-loop containing nucleotide triphosphate hydrolases"/>
    <property type="match status" value="1"/>
</dbReference>
<evidence type="ECO:0000256" key="2">
    <source>
        <dbReference type="ARBA" id="ARBA00022475"/>
    </source>
</evidence>
<dbReference type="InterPro" id="IPR003593">
    <property type="entry name" value="AAA+_ATPase"/>
</dbReference>
<accession>A0A512BW09</accession>
<keyword evidence="10" id="KW-1185">Reference proteome</keyword>
<keyword evidence="3 7" id="KW-0547">Nucleotide-binding</keyword>
<dbReference type="GO" id="GO:0016887">
    <property type="term" value="F:ATP hydrolysis activity"/>
    <property type="evidence" value="ECO:0007669"/>
    <property type="project" value="InterPro"/>
</dbReference>
<dbReference type="PANTHER" id="PTHR42781:SF4">
    <property type="entry name" value="SPERMIDINE_PUTRESCINE IMPORT ATP-BINDING PROTEIN POTA"/>
    <property type="match status" value="1"/>
</dbReference>
<evidence type="ECO:0000256" key="5">
    <source>
        <dbReference type="ARBA" id="ARBA00022967"/>
    </source>
</evidence>
<dbReference type="EMBL" id="BJYU01000055">
    <property type="protein sequence ID" value="GEO16142.1"/>
    <property type="molecule type" value="Genomic_DNA"/>
</dbReference>
<dbReference type="InterPro" id="IPR027417">
    <property type="entry name" value="P-loop_NTPase"/>
</dbReference>
<dbReference type="SMART" id="SM00382">
    <property type="entry name" value="AAA"/>
    <property type="match status" value="1"/>
</dbReference>
<evidence type="ECO:0000313" key="9">
    <source>
        <dbReference type="EMBL" id="GEO16142.1"/>
    </source>
</evidence>
<dbReference type="FunFam" id="3.40.50.300:FF:000425">
    <property type="entry name" value="Probable ABC transporter, ATP-binding subunit"/>
    <property type="match status" value="1"/>
</dbReference>
<organism evidence="9 10">
    <name type="scientific">Microvirga aerophila</name>
    <dbReference type="NCBI Taxonomy" id="670291"/>
    <lineage>
        <taxon>Bacteria</taxon>
        <taxon>Pseudomonadati</taxon>
        <taxon>Pseudomonadota</taxon>
        <taxon>Alphaproteobacteria</taxon>
        <taxon>Hyphomicrobiales</taxon>
        <taxon>Methylobacteriaceae</taxon>
        <taxon>Microvirga</taxon>
    </lineage>
</organism>
<sequence>MVTQTSRKPAELRLEGLEKRFGNAVAVSSVSVTVEPATLVALLGPSGCGKTTTLRMIAGFERPDSGRILVGGTDITSLPPHRRALGMVFQNYSLFPHKTVGENVAFGLRMAGMARAERDEAVGRMLDLVQLSALVDRYPSQLSGGQQQRVALARSLVPNPRVLLLDEPLGALDKNLRESMQFELRSMQQRFGITTVLVTHDQEEALSMSDQIAVMSRGRILQIGGATEIYDRPASRFVAEFLGTSNIFTGTVRSNGVMIVAGGTTGCTLQLPPGAPTSGPVLLSVRPERLVIGDAAAELPNRLDAYIQSRAFRGTYAAYQLDVPALGREIYVYRQAGGPLGTLTFPVGTTVSVGWNLEDSVVVEDDE</sequence>
<dbReference type="InterPro" id="IPR005893">
    <property type="entry name" value="PotA-like"/>
</dbReference>
<comment type="function">
    <text evidence="7">Part of the ABC transporter complex PotABCD involved in spermidine/putrescine import. Responsible for energy coupling to the transport system.</text>
</comment>
<dbReference type="InterPro" id="IPR008995">
    <property type="entry name" value="Mo/tungstate-bd_C_term_dom"/>
</dbReference>
<dbReference type="EC" id="7.6.2.11" evidence="7"/>
<evidence type="ECO:0000256" key="3">
    <source>
        <dbReference type="ARBA" id="ARBA00022741"/>
    </source>
</evidence>
<keyword evidence="5 7" id="KW-1278">Translocase</keyword>
<evidence type="ECO:0000259" key="8">
    <source>
        <dbReference type="PROSITE" id="PS50893"/>
    </source>
</evidence>
<evidence type="ECO:0000256" key="1">
    <source>
        <dbReference type="ARBA" id="ARBA00022448"/>
    </source>
</evidence>
<evidence type="ECO:0000313" key="10">
    <source>
        <dbReference type="Proteomes" id="UP000321085"/>
    </source>
</evidence>
<comment type="subunit">
    <text evidence="7">The complex is composed of two ATP-binding proteins (PotA), two transmembrane proteins (PotB and PotC) and a solute-binding protein (PotD).</text>
</comment>
<dbReference type="SUPFAM" id="SSF52540">
    <property type="entry name" value="P-loop containing nucleoside triphosphate hydrolases"/>
    <property type="match status" value="1"/>
</dbReference>